<dbReference type="Pfam" id="PF13476">
    <property type="entry name" value="AAA_23"/>
    <property type="match status" value="1"/>
</dbReference>
<evidence type="ECO:0000313" key="7">
    <source>
        <dbReference type="EMBL" id="CDF04915.1"/>
    </source>
</evidence>
<feature type="domain" description="Rad50/SbcC-type AAA" evidence="6">
    <location>
        <begin position="7"/>
        <end position="257"/>
    </location>
</feature>
<dbReference type="EMBL" id="CBKE010000159">
    <property type="protein sequence ID" value="CDF04915.1"/>
    <property type="molecule type" value="Genomic_DNA"/>
</dbReference>
<accession>R7MWH4</accession>
<evidence type="ECO:0000259" key="6">
    <source>
        <dbReference type="Pfam" id="PF13476"/>
    </source>
</evidence>
<comment type="subunit">
    <text evidence="2">Heterodimer of SbcC and SbcD.</text>
</comment>
<dbReference type="GO" id="GO:0016887">
    <property type="term" value="F:ATP hydrolysis activity"/>
    <property type="evidence" value="ECO:0007669"/>
    <property type="project" value="InterPro"/>
</dbReference>
<feature type="coiled-coil region" evidence="4">
    <location>
        <begin position="282"/>
        <end position="316"/>
    </location>
</feature>
<dbReference type="InterPro" id="IPR027417">
    <property type="entry name" value="P-loop_NTPase"/>
</dbReference>
<organism evidence="7">
    <name type="scientific">Megasphaera elsdenii CAG:570</name>
    <dbReference type="NCBI Taxonomy" id="1263087"/>
    <lineage>
        <taxon>Bacteria</taxon>
        <taxon>Bacillati</taxon>
        <taxon>Bacillota</taxon>
        <taxon>Negativicutes</taxon>
        <taxon>Veillonellales</taxon>
        <taxon>Veillonellaceae</taxon>
        <taxon>Megasphaera</taxon>
    </lineage>
</organism>
<evidence type="ECO:0000256" key="2">
    <source>
        <dbReference type="ARBA" id="ARBA00011322"/>
    </source>
</evidence>
<gene>
    <name evidence="7" type="ORF">BN715_01217</name>
</gene>
<evidence type="ECO:0000256" key="1">
    <source>
        <dbReference type="ARBA" id="ARBA00006930"/>
    </source>
</evidence>
<evidence type="ECO:0000256" key="5">
    <source>
        <dbReference type="SAM" id="MobiDB-lite"/>
    </source>
</evidence>
<proteinExistence type="inferred from homology"/>
<dbReference type="PANTHER" id="PTHR32114">
    <property type="entry name" value="ABC TRANSPORTER ABCH.3"/>
    <property type="match status" value="1"/>
</dbReference>
<dbReference type="PANTHER" id="PTHR32114:SF2">
    <property type="entry name" value="ABC TRANSPORTER ABCH.3"/>
    <property type="match status" value="1"/>
</dbReference>
<dbReference type="AlphaFoldDB" id="R7MWH4"/>
<name>R7MWH4_MEGEL</name>
<feature type="region of interest" description="Disordered" evidence="5">
    <location>
        <begin position="422"/>
        <end position="443"/>
    </location>
</feature>
<evidence type="ECO:0000256" key="3">
    <source>
        <dbReference type="ARBA" id="ARBA00013368"/>
    </source>
</evidence>
<sequence length="443" mass="48778">MSVKIRQLEIENVKRVKAVTLTPTENGLTVIGGRNGQGKTSVLDAIAWALGGNKLKPSESQRIGSAAPPSIHIELSNGLVVERKGKSSALHVIDPSGQKAGQQLLDSFIEKLALNLPKFMEARNDEKAETLLQIIGVGDQLAVLDRQEKSLYNQRLEVGRIADRKKKHAEELVWYPDAPAEPVSASDLIKRQQAILAKNADNQRKRDMLESLKDQQTCIDVELDEIDEKMDELVAKKKALINERTAVTADINSAETASANWQDESTAELEQDIANIDAINTKVRANAEKNRVQAEADELAGQYGDLTQQIESVKEQRMKLLDSADMPLPGLSVQDGELTYNGQKWDCMSGAEQLQVATAIVRKLNPDCGFVLMDKLEQMDPETLAAFGKWLEGEGLQVIATRVGTDDTCSIIIEDGYIKEDRPQEVTQSAPKAETPKWTPGTF</sequence>
<comment type="caution">
    <text evidence="7">The sequence shown here is derived from an EMBL/GenBank/DDBJ whole genome shotgun (WGS) entry which is preliminary data.</text>
</comment>
<reference evidence="7" key="1">
    <citation type="submission" date="2012-11" db="EMBL/GenBank/DDBJ databases">
        <title>Dependencies among metagenomic species, viruses, plasmids and units of genetic variation.</title>
        <authorList>
            <person name="Nielsen H.B."/>
            <person name="Almeida M."/>
            <person name="Juncker A.S."/>
            <person name="Rasmussen S."/>
            <person name="Li J."/>
            <person name="Sunagawa S."/>
            <person name="Plichta D."/>
            <person name="Gautier L."/>
            <person name="Le Chatelier E."/>
            <person name="Peletier E."/>
            <person name="Bonde I."/>
            <person name="Nielsen T."/>
            <person name="Manichanh C."/>
            <person name="Arumugam M."/>
            <person name="Batto J."/>
            <person name="Santos M.B.Q.D."/>
            <person name="Blom N."/>
            <person name="Borruel N."/>
            <person name="Burgdorf K.S."/>
            <person name="Boumezbeur F."/>
            <person name="Casellas F."/>
            <person name="Dore J."/>
            <person name="Guarner F."/>
            <person name="Hansen T."/>
            <person name="Hildebrand F."/>
            <person name="Kaas R.S."/>
            <person name="Kennedy S."/>
            <person name="Kristiansen K."/>
            <person name="Kultima J.R."/>
            <person name="Leonard P."/>
            <person name="Levenez F."/>
            <person name="Lund O."/>
            <person name="Moumen B."/>
            <person name="Le Paslier D."/>
            <person name="Pons N."/>
            <person name="Pedersen O."/>
            <person name="Prifti E."/>
            <person name="Qin J."/>
            <person name="Raes J."/>
            <person name="Tap J."/>
            <person name="Tims S."/>
            <person name="Ussery D.W."/>
            <person name="Yamada T."/>
            <person name="MetaHit consortium"/>
            <person name="Renault P."/>
            <person name="Sicheritz-Ponten T."/>
            <person name="Bork P."/>
            <person name="Wang J."/>
            <person name="Brunak S."/>
            <person name="Ehrlich S.D."/>
        </authorList>
    </citation>
    <scope>NUCLEOTIDE SEQUENCE [LARGE SCALE GENOMIC DNA]</scope>
</reference>
<dbReference type="Gene3D" id="3.40.50.300">
    <property type="entry name" value="P-loop containing nucleotide triphosphate hydrolases"/>
    <property type="match status" value="1"/>
</dbReference>
<protein>
    <recommendedName>
        <fullName evidence="3">Nuclease SbcCD subunit C</fullName>
    </recommendedName>
</protein>
<dbReference type="GO" id="GO:0006302">
    <property type="term" value="P:double-strand break repair"/>
    <property type="evidence" value="ECO:0007669"/>
    <property type="project" value="InterPro"/>
</dbReference>
<dbReference type="InterPro" id="IPR038729">
    <property type="entry name" value="Rad50/SbcC_AAA"/>
</dbReference>
<keyword evidence="4" id="KW-0175">Coiled coil</keyword>
<dbReference type="SUPFAM" id="SSF52540">
    <property type="entry name" value="P-loop containing nucleoside triphosphate hydrolases"/>
    <property type="match status" value="1"/>
</dbReference>
<dbReference type="Proteomes" id="UP000017908">
    <property type="component" value="Unassembled WGS sequence"/>
</dbReference>
<evidence type="ECO:0000256" key="4">
    <source>
        <dbReference type="SAM" id="Coils"/>
    </source>
</evidence>
<comment type="similarity">
    <text evidence="1">Belongs to the SMC family. SbcC subfamily.</text>
</comment>